<dbReference type="Gramene" id="BGIOSGA009385-TA">
    <property type="protein sequence ID" value="BGIOSGA009385-PA"/>
    <property type="gene ID" value="BGIOSGA009385"/>
</dbReference>
<gene>
    <name evidence="1" type="ORF">OsI_14446</name>
</gene>
<organism evidence="1 2">
    <name type="scientific">Oryza sativa subsp. indica</name>
    <name type="common">Rice</name>
    <dbReference type="NCBI Taxonomy" id="39946"/>
    <lineage>
        <taxon>Eukaryota</taxon>
        <taxon>Viridiplantae</taxon>
        <taxon>Streptophyta</taxon>
        <taxon>Embryophyta</taxon>
        <taxon>Tracheophyta</taxon>
        <taxon>Spermatophyta</taxon>
        <taxon>Magnoliopsida</taxon>
        <taxon>Liliopsida</taxon>
        <taxon>Poales</taxon>
        <taxon>Poaceae</taxon>
        <taxon>BOP clade</taxon>
        <taxon>Oryzoideae</taxon>
        <taxon>Oryzeae</taxon>
        <taxon>Oryzinae</taxon>
        <taxon>Oryza</taxon>
        <taxon>Oryza sativa</taxon>
    </lineage>
</organism>
<accession>B8AP71</accession>
<dbReference type="Proteomes" id="UP000007015">
    <property type="component" value="Chromosome 3"/>
</dbReference>
<sequence length="170" mass="18741">MRGWCCRYRPRRSRVVIAVVPLGHHRAYMVNEVADLDTSSRGLPYNTAPEPSPYSLKGGRGVGAATIILAAPDRYAVLPRAHQDTDKRGKTIKEPDRYAVLLGAHQDTSKRGGNHKRSELSGFIGERGHHQQWRVRGGGSVVVAHEPTVTCLSRLIEEEGKRTAAAAKER</sequence>
<protein>
    <submittedName>
        <fullName evidence="1">Uncharacterized protein</fullName>
    </submittedName>
</protein>
<name>B8AP71_ORYSI</name>
<dbReference type="EMBL" id="CM000128">
    <property type="protein sequence ID" value="EEC76595.1"/>
    <property type="molecule type" value="Genomic_DNA"/>
</dbReference>
<evidence type="ECO:0000313" key="2">
    <source>
        <dbReference type="Proteomes" id="UP000007015"/>
    </source>
</evidence>
<keyword evidence="2" id="KW-1185">Reference proteome</keyword>
<dbReference type="AlphaFoldDB" id="B8AP71"/>
<dbReference type="HOGENOM" id="CLU_1573240_0_0_1"/>
<proteinExistence type="predicted"/>
<reference evidence="1 2" key="1">
    <citation type="journal article" date="2005" name="PLoS Biol.">
        <title>The genomes of Oryza sativa: a history of duplications.</title>
        <authorList>
            <person name="Yu J."/>
            <person name="Wang J."/>
            <person name="Lin W."/>
            <person name="Li S."/>
            <person name="Li H."/>
            <person name="Zhou J."/>
            <person name="Ni P."/>
            <person name="Dong W."/>
            <person name="Hu S."/>
            <person name="Zeng C."/>
            <person name="Zhang J."/>
            <person name="Zhang Y."/>
            <person name="Li R."/>
            <person name="Xu Z."/>
            <person name="Li S."/>
            <person name="Li X."/>
            <person name="Zheng H."/>
            <person name="Cong L."/>
            <person name="Lin L."/>
            <person name="Yin J."/>
            <person name="Geng J."/>
            <person name="Li G."/>
            <person name="Shi J."/>
            <person name="Liu J."/>
            <person name="Lv H."/>
            <person name="Li J."/>
            <person name="Wang J."/>
            <person name="Deng Y."/>
            <person name="Ran L."/>
            <person name="Shi X."/>
            <person name="Wang X."/>
            <person name="Wu Q."/>
            <person name="Li C."/>
            <person name="Ren X."/>
            <person name="Wang J."/>
            <person name="Wang X."/>
            <person name="Li D."/>
            <person name="Liu D."/>
            <person name="Zhang X."/>
            <person name="Ji Z."/>
            <person name="Zhao W."/>
            <person name="Sun Y."/>
            <person name="Zhang Z."/>
            <person name="Bao J."/>
            <person name="Han Y."/>
            <person name="Dong L."/>
            <person name="Ji J."/>
            <person name="Chen P."/>
            <person name="Wu S."/>
            <person name="Liu J."/>
            <person name="Xiao Y."/>
            <person name="Bu D."/>
            <person name="Tan J."/>
            <person name="Yang L."/>
            <person name="Ye C."/>
            <person name="Zhang J."/>
            <person name="Xu J."/>
            <person name="Zhou Y."/>
            <person name="Yu Y."/>
            <person name="Zhang B."/>
            <person name="Zhuang S."/>
            <person name="Wei H."/>
            <person name="Liu B."/>
            <person name="Lei M."/>
            <person name="Yu H."/>
            <person name="Li Y."/>
            <person name="Xu H."/>
            <person name="Wei S."/>
            <person name="He X."/>
            <person name="Fang L."/>
            <person name="Zhang Z."/>
            <person name="Zhang Y."/>
            <person name="Huang X."/>
            <person name="Su Z."/>
            <person name="Tong W."/>
            <person name="Li J."/>
            <person name="Tong Z."/>
            <person name="Li S."/>
            <person name="Ye J."/>
            <person name="Wang L."/>
            <person name="Fang L."/>
            <person name="Lei T."/>
            <person name="Chen C."/>
            <person name="Chen H."/>
            <person name="Xu Z."/>
            <person name="Li H."/>
            <person name="Huang H."/>
            <person name="Zhang F."/>
            <person name="Xu H."/>
            <person name="Li N."/>
            <person name="Zhao C."/>
            <person name="Li S."/>
            <person name="Dong L."/>
            <person name="Huang Y."/>
            <person name="Li L."/>
            <person name="Xi Y."/>
            <person name="Qi Q."/>
            <person name="Li W."/>
            <person name="Zhang B."/>
            <person name="Hu W."/>
            <person name="Zhang Y."/>
            <person name="Tian X."/>
            <person name="Jiao Y."/>
            <person name="Liang X."/>
            <person name="Jin J."/>
            <person name="Gao L."/>
            <person name="Zheng W."/>
            <person name="Hao B."/>
            <person name="Liu S."/>
            <person name="Wang W."/>
            <person name="Yuan L."/>
            <person name="Cao M."/>
            <person name="McDermott J."/>
            <person name="Samudrala R."/>
            <person name="Wang J."/>
            <person name="Wong G.K."/>
            <person name="Yang H."/>
        </authorList>
    </citation>
    <scope>NUCLEOTIDE SEQUENCE [LARGE SCALE GENOMIC DNA]</scope>
    <source>
        <strain evidence="2">cv. 93-11</strain>
    </source>
</reference>
<evidence type="ECO:0000313" key="1">
    <source>
        <dbReference type="EMBL" id="EEC76595.1"/>
    </source>
</evidence>